<dbReference type="RefSeq" id="WP_106988111.1">
    <property type="nucleotide sequence ID" value="NZ_DAWBWI010000367.1"/>
</dbReference>
<organism evidence="1 2">
    <name type="scientific">Faecalibacillus faecis</name>
    <dbReference type="NCBI Taxonomy" id="1982628"/>
    <lineage>
        <taxon>Bacteria</taxon>
        <taxon>Bacillati</taxon>
        <taxon>Bacillota</taxon>
        <taxon>Erysipelotrichia</taxon>
        <taxon>Erysipelotrichales</taxon>
        <taxon>Coprobacillaceae</taxon>
        <taxon>Faecalibacillus</taxon>
    </lineage>
</organism>
<proteinExistence type="predicted"/>
<reference evidence="2" key="1">
    <citation type="submission" date="2018-03" db="EMBL/GenBank/DDBJ databases">
        <title>Lachnoclostridium SNUG30370 gen.nov., sp.nov., isolated from human faeces.</title>
        <authorList>
            <person name="Seo B."/>
            <person name="Jeon K."/>
            <person name="Ko G."/>
        </authorList>
    </citation>
    <scope>NUCLEOTIDE SEQUENCE [LARGE SCALE GENOMIC DNA]</scope>
    <source>
        <strain evidence="2">SNUG30370</strain>
    </source>
</reference>
<dbReference type="Proteomes" id="UP000241201">
    <property type="component" value="Unassembled WGS sequence"/>
</dbReference>
<evidence type="ECO:0000313" key="2">
    <source>
        <dbReference type="Proteomes" id="UP000241201"/>
    </source>
</evidence>
<dbReference type="GeneID" id="77471021"/>
<accession>A0A2T3FYA9</accession>
<protein>
    <recommendedName>
        <fullName evidence="3">Flavodoxin domain-containing protein</fullName>
    </recommendedName>
</protein>
<comment type="caution">
    <text evidence="1">The sequence shown here is derived from an EMBL/GenBank/DDBJ whole genome shotgun (WGS) entry which is preliminary data.</text>
</comment>
<gene>
    <name evidence="1" type="ORF">C7U55_07960</name>
</gene>
<evidence type="ECO:0008006" key="3">
    <source>
        <dbReference type="Google" id="ProtNLM"/>
    </source>
</evidence>
<sequence length="140" mass="16872">MKIDIVCTTKSKYIKCVADEMARWVKTYVHDLKDYHENECVDLLVIGFDDTLFEDKELLNFIQSLNRQKIKNVALINCFYINNKQLMKIIKLCQDQQLPLMREQYTFKMSFDQRKEINPLIIDNARLYIEDMVNVIRNYY</sequence>
<dbReference type="EMBL" id="PYLP01000008">
    <property type="protein sequence ID" value="PST40241.1"/>
    <property type="molecule type" value="Genomic_DNA"/>
</dbReference>
<dbReference type="AlphaFoldDB" id="A0A2T3FYA9"/>
<evidence type="ECO:0000313" key="1">
    <source>
        <dbReference type="EMBL" id="PST40241.1"/>
    </source>
</evidence>
<name>A0A2T3FYA9_9FIRM</name>
<keyword evidence="2" id="KW-1185">Reference proteome</keyword>